<feature type="chain" id="PRO_5044774808" evidence="1">
    <location>
        <begin position="25"/>
        <end position="300"/>
    </location>
</feature>
<gene>
    <name evidence="2" type="ORF">JJL50_11205</name>
</gene>
<dbReference type="AlphaFoldDB" id="A0ABD7BYZ2"/>
<dbReference type="EMBL" id="CP067993">
    <property type="protein sequence ID" value="QQQ40547.1"/>
    <property type="molecule type" value="Genomic_DNA"/>
</dbReference>
<accession>A0ABD7BYZ2</accession>
<keyword evidence="1" id="KW-0732">Signal</keyword>
<proteinExistence type="predicted"/>
<evidence type="ECO:0000256" key="1">
    <source>
        <dbReference type="SAM" id="SignalP"/>
    </source>
</evidence>
<feature type="signal peptide" evidence="1">
    <location>
        <begin position="1"/>
        <end position="24"/>
    </location>
</feature>
<evidence type="ECO:0000313" key="2">
    <source>
        <dbReference type="EMBL" id="QQQ40547.1"/>
    </source>
</evidence>
<protein>
    <submittedName>
        <fullName evidence="2">Uncharacterized protein</fullName>
    </submittedName>
</protein>
<sequence length="300" mass="31955">MKNSRRNNLLAALLVCLAPAAASAAEGYLTPSTNNGSGNMPSGYTKLYFELASNDFAAELALPANPRDHDRVILSTLADRNSRLNAKGTSVEDLVYIPVDSLSNFELIKTTYAGWGAAGGLSAGRVVLTNGEHGVAPMTEKLMTDINVGGNVKTVQLPASAPAGAVAGVHSFNGQDVTITGLAGGASVCLQSTTCGFVFDAADGRWHARRGRAHYQPTTSQLPKMEQRWTDIVTGSPAEDVTTPQHMVLPTSAVEGDIIQLTDPSNSRFYTVNNATSYLSSQPRTYRYSSQAGRWIYQKP</sequence>
<dbReference type="RefSeq" id="WP_201116205.1">
    <property type="nucleotide sequence ID" value="NZ_CP067993.1"/>
</dbReference>
<dbReference type="Proteomes" id="UP000596095">
    <property type="component" value="Chromosome"/>
</dbReference>
<name>A0ABD7BYZ2_STEMA</name>
<evidence type="ECO:0000313" key="3">
    <source>
        <dbReference type="Proteomes" id="UP000596095"/>
    </source>
</evidence>
<reference evidence="2 3" key="1">
    <citation type="submission" date="2021-01" db="EMBL/GenBank/DDBJ databases">
        <title>Genome Characterization of a novel Stenotrophomonas isolate with high keratinase activity.</title>
        <authorList>
            <person name="Cao Z.-J."/>
        </authorList>
    </citation>
    <scope>NUCLEOTIDE SEQUENCE [LARGE SCALE GENOMIC DNA]</scope>
    <source>
        <strain evidence="2 3">DHHJ</strain>
    </source>
</reference>
<organism evidence="2 3">
    <name type="scientific">Stenotrophomonas maltophilia</name>
    <name type="common">Pseudomonas maltophilia</name>
    <name type="synonym">Xanthomonas maltophilia</name>
    <dbReference type="NCBI Taxonomy" id="40324"/>
    <lineage>
        <taxon>Bacteria</taxon>
        <taxon>Pseudomonadati</taxon>
        <taxon>Pseudomonadota</taxon>
        <taxon>Gammaproteobacteria</taxon>
        <taxon>Lysobacterales</taxon>
        <taxon>Lysobacteraceae</taxon>
        <taxon>Stenotrophomonas</taxon>
        <taxon>Stenotrophomonas maltophilia group</taxon>
    </lineage>
</organism>